<keyword evidence="2" id="KW-0378">Hydrolase</keyword>
<dbReference type="GO" id="GO:0003723">
    <property type="term" value="F:RNA binding"/>
    <property type="evidence" value="ECO:0007669"/>
    <property type="project" value="InterPro"/>
</dbReference>
<evidence type="ECO:0000256" key="5">
    <source>
        <dbReference type="SAM" id="SignalP"/>
    </source>
</evidence>
<evidence type="ECO:0000313" key="6">
    <source>
        <dbReference type="EMBL" id="AFK37221.1"/>
    </source>
</evidence>
<dbReference type="InterPro" id="IPR036430">
    <property type="entry name" value="RNase_T2-like_sf"/>
</dbReference>
<comment type="similarity">
    <text evidence="1 4">Belongs to the RNase T2 family.</text>
</comment>
<dbReference type="PANTHER" id="PTHR11240:SF59">
    <property type="entry name" value="RIBONUCLEASE T2 FAMILY PROTEIN"/>
    <property type="match status" value="1"/>
</dbReference>
<evidence type="ECO:0000256" key="3">
    <source>
        <dbReference type="ARBA" id="ARBA00023239"/>
    </source>
</evidence>
<reference evidence="6" key="1">
    <citation type="submission" date="2012-05" db="EMBL/GenBank/DDBJ databases">
        <authorList>
            <person name="Krishnakumar V."/>
            <person name="Cheung F."/>
            <person name="Xiao Y."/>
            <person name="Chan A."/>
            <person name="Moskal W.A."/>
            <person name="Town C.D."/>
        </authorList>
    </citation>
    <scope>NUCLEOTIDE SEQUENCE</scope>
</reference>
<keyword evidence="3" id="KW-0456">Lyase</keyword>
<evidence type="ECO:0000256" key="4">
    <source>
        <dbReference type="RuleBase" id="RU004328"/>
    </source>
</evidence>
<dbReference type="Gene3D" id="3.90.730.10">
    <property type="entry name" value="Ribonuclease T2-like"/>
    <property type="match status" value="1"/>
</dbReference>
<dbReference type="GO" id="GO:0033897">
    <property type="term" value="F:ribonuclease T2 activity"/>
    <property type="evidence" value="ECO:0007669"/>
    <property type="project" value="InterPro"/>
</dbReference>
<dbReference type="GO" id="GO:0005576">
    <property type="term" value="C:extracellular region"/>
    <property type="evidence" value="ECO:0007669"/>
    <property type="project" value="TreeGrafter"/>
</dbReference>
<dbReference type="PROSITE" id="PS00530">
    <property type="entry name" value="RNASE_T2_1"/>
    <property type="match status" value="1"/>
</dbReference>
<name>I3SAC9_LOTJA</name>
<feature type="chain" id="PRO_5003678627" evidence="5">
    <location>
        <begin position="20"/>
        <end position="223"/>
    </location>
</feature>
<dbReference type="Pfam" id="PF00445">
    <property type="entry name" value="Ribonuclease_T2"/>
    <property type="match status" value="1"/>
</dbReference>
<dbReference type="GO" id="GO:0006401">
    <property type="term" value="P:RNA catabolic process"/>
    <property type="evidence" value="ECO:0007669"/>
    <property type="project" value="TreeGrafter"/>
</dbReference>
<dbReference type="PANTHER" id="PTHR11240">
    <property type="entry name" value="RIBONUCLEASE T2"/>
    <property type="match status" value="1"/>
</dbReference>
<dbReference type="InterPro" id="IPR001568">
    <property type="entry name" value="RNase_T2-like"/>
</dbReference>
<dbReference type="OrthoDB" id="1898737at2759"/>
<protein>
    <submittedName>
        <fullName evidence="6">Uncharacterized protein</fullName>
    </submittedName>
</protein>
<dbReference type="RefSeq" id="XP_057434717.1">
    <property type="nucleotide sequence ID" value="XM_057578734.1"/>
</dbReference>
<feature type="signal peptide" evidence="5">
    <location>
        <begin position="1"/>
        <end position="19"/>
    </location>
</feature>
<proteinExistence type="evidence at transcript level"/>
<evidence type="ECO:0000256" key="1">
    <source>
        <dbReference type="ARBA" id="ARBA00007469"/>
    </source>
</evidence>
<dbReference type="InterPro" id="IPR018188">
    <property type="entry name" value="RNase_T2_His_AS_1"/>
</dbReference>
<keyword evidence="2" id="KW-0540">Nuclease</keyword>
<dbReference type="SUPFAM" id="SSF55895">
    <property type="entry name" value="Ribonuclease Rh-like"/>
    <property type="match status" value="1"/>
</dbReference>
<sequence>MKNLLFLIFILSLIVLGEAQVAYQMLMLSLQWTPTVCLVNTCDAGKVASFTKKFTIHGLWPGNHYNPQPKCPQYYYNSFEPKTVSLKGQLAVNWPNMLVADDEFMFWAPEYEKHGTCMVNGGSFQQGDYFDTTLKLKWQVEAISDIRVALSSIQPNTKEPFNKILGLLQSTYNVYPQLACPYFWPDTLAEVRFCFDKFTLQLINCQNTIVVCGRGGTDIKIPG</sequence>
<organism evidence="6">
    <name type="scientific">Lotus japonicus</name>
    <name type="common">Lotus corniculatus var. japonicus</name>
    <dbReference type="NCBI Taxonomy" id="34305"/>
    <lineage>
        <taxon>Eukaryota</taxon>
        <taxon>Viridiplantae</taxon>
        <taxon>Streptophyta</taxon>
        <taxon>Embryophyta</taxon>
        <taxon>Tracheophyta</taxon>
        <taxon>Spermatophyta</taxon>
        <taxon>Magnoliopsida</taxon>
        <taxon>eudicotyledons</taxon>
        <taxon>Gunneridae</taxon>
        <taxon>Pentapetalae</taxon>
        <taxon>rosids</taxon>
        <taxon>fabids</taxon>
        <taxon>Fabales</taxon>
        <taxon>Fabaceae</taxon>
        <taxon>Papilionoideae</taxon>
        <taxon>50 kb inversion clade</taxon>
        <taxon>NPAAA clade</taxon>
        <taxon>Hologalegina</taxon>
        <taxon>robinioid clade</taxon>
        <taxon>Loteae</taxon>
        <taxon>Lotus</taxon>
    </lineage>
</organism>
<dbReference type="KEGG" id="lja:130727569"/>
<dbReference type="EMBL" id="BT137426">
    <property type="protein sequence ID" value="AFK37221.1"/>
    <property type="molecule type" value="mRNA"/>
</dbReference>
<dbReference type="GeneID" id="130727569"/>
<evidence type="ECO:0000256" key="2">
    <source>
        <dbReference type="ARBA" id="ARBA00022722"/>
    </source>
</evidence>
<dbReference type="AlphaFoldDB" id="I3SAC9"/>
<keyword evidence="5" id="KW-0732">Signal</keyword>
<accession>I3SAC9</accession>